<dbReference type="SUPFAM" id="SSF54909">
    <property type="entry name" value="Dimeric alpha+beta barrel"/>
    <property type="match status" value="1"/>
</dbReference>
<dbReference type="InterPro" id="IPR007138">
    <property type="entry name" value="ABM_dom"/>
</dbReference>
<evidence type="ECO:0000313" key="3">
    <source>
        <dbReference type="Proteomes" id="UP000598350"/>
    </source>
</evidence>
<dbReference type="RefSeq" id="WP_188315399.1">
    <property type="nucleotide sequence ID" value="NZ_JABTCG010000006.1"/>
</dbReference>
<comment type="caution">
    <text evidence="2">The sequence shown here is derived from an EMBL/GenBank/DDBJ whole genome shotgun (WGS) entry which is preliminary data.</text>
</comment>
<name>A0ABR7VF63_9FLAO</name>
<evidence type="ECO:0000313" key="2">
    <source>
        <dbReference type="EMBL" id="MBD0852274.1"/>
    </source>
</evidence>
<gene>
    <name evidence="2" type="ORF">HPE63_16450</name>
</gene>
<proteinExistence type="predicted"/>
<sequence>MVLEVAILNIKEGLSKEFEQSIAHASSIIVSIKGYLSHQLKKCIEVESQYIRLVNWETLEDHEIRFRNSPEYQNWKKLLHHFYEPFPEVFHYK</sequence>
<protein>
    <submittedName>
        <fullName evidence="2">Antibiotic biosynthesis monooxygenase</fullName>
    </submittedName>
</protein>
<keyword evidence="2" id="KW-0560">Oxidoreductase</keyword>
<keyword evidence="3" id="KW-1185">Reference proteome</keyword>
<feature type="domain" description="ABM" evidence="1">
    <location>
        <begin position="2"/>
        <end position="91"/>
    </location>
</feature>
<dbReference type="InterPro" id="IPR011008">
    <property type="entry name" value="Dimeric_a/b-barrel"/>
</dbReference>
<dbReference type="GO" id="GO:0004497">
    <property type="term" value="F:monooxygenase activity"/>
    <property type="evidence" value="ECO:0007669"/>
    <property type="project" value="UniProtKB-KW"/>
</dbReference>
<dbReference type="Pfam" id="PF03992">
    <property type="entry name" value="ABM"/>
    <property type="match status" value="1"/>
</dbReference>
<dbReference type="PROSITE" id="PS51725">
    <property type="entry name" value="ABM"/>
    <property type="match status" value="1"/>
</dbReference>
<reference evidence="2 3" key="1">
    <citation type="submission" date="2020-05" db="EMBL/GenBank/DDBJ databases">
        <title>The draft genome sequence of Maribacter arenosus CAU 1321.</title>
        <authorList>
            <person name="Mu L."/>
        </authorList>
    </citation>
    <scope>NUCLEOTIDE SEQUENCE [LARGE SCALE GENOMIC DNA]</scope>
    <source>
        <strain evidence="2 3">CAU 1321</strain>
    </source>
</reference>
<organism evidence="2 3">
    <name type="scientific">Maribacter arenosus</name>
    <dbReference type="NCBI Taxonomy" id="1854708"/>
    <lineage>
        <taxon>Bacteria</taxon>
        <taxon>Pseudomonadati</taxon>
        <taxon>Bacteroidota</taxon>
        <taxon>Flavobacteriia</taxon>
        <taxon>Flavobacteriales</taxon>
        <taxon>Flavobacteriaceae</taxon>
        <taxon>Maribacter</taxon>
    </lineage>
</organism>
<accession>A0ABR7VF63</accession>
<dbReference type="Proteomes" id="UP000598350">
    <property type="component" value="Unassembled WGS sequence"/>
</dbReference>
<dbReference type="Gene3D" id="3.30.70.100">
    <property type="match status" value="1"/>
</dbReference>
<evidence type="ECO:0000259" key="1">
    <source>
        <dbReference type="PROSITE" id="PS51725"/>
    </source>
</evidence>
<keyword evidence="2" id="KW-0503">Monooxygenase</keyword>
<dbReference type="EMBL" id="JABTCG010000006">
    <property type="protein sequence ID" value="MBD0852274.1"/>
    <property type="molecule type" value="Genomic_DNA"/>
</dbReference>